<feature type="transmembrane region" description="Helical" evidence="1">
    <location>
        <begin position="217"/>
        <end position="236"/>
    </location>
</feature>
<feature type="transmembrane region" description="Helical" evidence="1">
    <location>
        <begin position="164"/>
        <end position="181"/>
    </location>
</feature>
<dbReference type="Proteomes" id="UP001364156">
    <property type="component" value="Chromosome"/>
</dbReference>
<sequence length="342" mass="36836">MTGTSSTSRLAGLQSLRALAAGMVLVGHVLAEAEHYFGLSLPGDAMPWTRGVDLFFVISGFVIALSADRFRTQPLAFFKRRLLRVVPLYYVFTTIMVMVLLILPNAAKDTSLDLGQILSSYGFVPYAREDGRIAPVLSLGWTLNYEIFFYAIFSFCLALSRPRFALTAILSALVMAGLTFPATATTFVFWTNPLILEFLFGVGLAKLYQSGWHKPHGGLAVSGLVTGLVMLLLLDATSLPRVMAAGLPAALIVASATILCPNRTTPGQLLGDASYALYLSHRFALRAATLLLLPLLPQSHLGAWIYVAIVTGLAVTLGVLTHLLLEKPLMRAVATSPKVVPA</sequence>
<dbReference type="PANTHER" id="PTHR23028">
    <property type="entry name" value="ACETYLTRANSFERASE"/>
    <property type="match status" value="1"/>
</dbReference>
<protein>
    <submittedName>
        <fullName evidence="3">Acyltransferase</fullName>
        <ecNumber evidence="3">2.3.-.-</ecNumber>
    </submittedName>
</protein>
<dbReference type="Pfam" id="PF01757">
    <property type="entry name" value="Acyl_transf_3"/>
    <property type="match status" value="1"/>
</dbReference>
<name>A0ABZ2HF52_9RHOB</name>
<keyword evidence="1" id="KW-1133">Transmembrane helix</keyword>
<dbReference type="GO" id="GO:0016746">
    <property type="term" value="F:acyltransferase activity"/>
    <property type="evidence" value="ECO:0007669"/>
    <property type="project" value="UniProtKB-KW"/>
</dbReference>
<keyword evidence="4" id="KW-1185">Reference proteome</keyword>
<dbReference type="PANTHER" id="PTHR23028:SF131">
    <property type="entry name" value="BLR2367 PROTEIN"/>
    <property type="match status" value="1"/>
</dbReference>
<evidence type="ECO:0000313" key="4">
    <source>
        <dbReference type="Proteomes" id="UP001364156"/>
    </source>
</evidence>
<evidence type="ECO:0000313" key="3">
    <source>
        <dbReference type="EMBL" id="WWR46640.1"/>
    </source>
</evidence>
<keyword evidence="1" id="KW-0472">Membrane</keyword>
<feature type="transmembrane region" description="Helical" evidence="1">
    <location>
        <begin position="133"/>
        <end position="157"/>
    </location>
</feature>
<feature type="transmembrane region" description="Helical" evidence="1">
    <location>
        <begin position="88"/>
        <end position="107"/>
    </location>
</feature>
<dbReference type="InterPro" id="IPR050879">
    <property type="entry name" value="Acyltransferase_3"/>
</dbReference>
<feature type="domain" description="Acyltransferase 3" evidence="2">
    <location>
        <begin position="11"/>
        <end position="321"/>
    </location>
</feature>
<evidence type="ECO:0000256" key="1">
    <source>
        <dbReference type="SAM" id="Phobius"/>
    </source>
</evidence>
<dbReference type="RefSeq" id="WP_338549488.1">
    <property type="nucleotide sequence ID" value="NZ_CP146069.1"/>
</dbReference>
<organism evidence="3 4">
    <name type="scientific">Roseovarius phycicola</name>
    <dbReference type="NCBI Taxonomy" id="3080976"/>
    <lineage>
        <taxon>Bacteria</taxon>
        <taxon>Pseudomonadati</taxon>
        <taxon>Pseudomonadota</taxon>
        <taxon>Alphaproteobacteria</taxon>
        <taxon>Rhodobacterales</taxon>
        <taxon>Roseobacteraceae</taxon>
        <taxon>Roseovarius</taxon>
    </lineage>
</organism>
<reference evidence="3 4" key="1">
    <citation type="submission" date="2023-10" db="EMBL/GenBank/DDBJ databases">
        <title>Roseovarius strain S88 nov., isolated from a marine algae.</title>
        <authorList>
            <person name="Lee M.W."/>
            <person name="Lee J.K."/>
            <person name="Kim J.M."/>
            <person name="Choi D.G."/>
            <person name="Baek J.H."/>
            <person name="Bayburt H."/>
            <person name="Jung J.J."/>
            <person name="Han D.M."/>
            <person name="Jeon C.O."/>
        </authorList>
    </citation>
    <scope>NUCLEOTIDE SEQUENCE [LARGE SCALE GENOMIC DNA]</scope>
    <source>
        <strain evidence="3 4">S88</strain>
    </source>
</reference>
<keyword evidence="3" id="KW-0808">Transferase</keyword>
<feature type="transmembrane region" description="Helical" evidence="1">
    <location>
        <begin position="47"/>
        <end position="67"/>
    </location>
</feature>
<feature type="transmembrane region" description="Helical" evidence="1">
    <location>
        <begin position="303"/>
        <end position="325"/>
    </location>
</feature>
<keyword evidence="1" id="KW-0812">Transmembrane</keyword>
<gene>
    <name evidence="3" type="ORF">RZ517_00150</name>
</gene>
<keyword evidence="3" id="KW-0012">Acyltransferase</keyword>
<accession>A0ABZ2HF52</accession>
<evidence type="ECO:0000259" key="2">
    <source>
        <dbReference type="Pfam" id="PF01757"/>
    </source>
</evidence>
<dbReference type="EC" id="2.3.-.-" evidence="3"/>
<proteinExistence type="predicted"/>
<feature type="transmembrane region" description="Helical" evidence="1">
    <location>
        <begin position="242"/>
        <end position="261"/>
    </location>
</feature>
<dbReference type="EMBL" id="CP146069">
    <property type="protein sequence ID" value="WWR46640.1"/>
    <property type="molecule type" value="Genomic_DNA"/>
</dbReference>
<dbReference type="InterPro" id="IPR002656">
    <property type="entry name" value="Acyl_transf_3_dom"/>
</dbReference>